<reference evidence="1 2" key="1">
    <citation type="submission" date="2020-04" db="EMBL/GenBank/DDBJ databases">
        <authorList>
            <person name="Wallbank WR R."/>
            <person name="Pardo Diaz C."/>
            <person name="Kozak K."/>
            <person name="Martin S."/>
            <person name="Jiggins C."/>
            <person name="Moest M."/>
            <person name="Warren A I."/>
            <person name="Byers J.R.P. K."/>
            <person name="Montejo-Kovacevich G."/>
            <person name="Yen C E."/>
        </authorList>
    </citation>
    <scope>NUCLEOTIDE SEQUENCE [LARGE SCALE GENOMIC DNA]</scope>
</reference>
<name>A0A8S0ZR43_ARCPL</name>
<dbReference type="Gene3D" id="2.130.10.10">
    <property type="entry name" value="YVTN repeat-like/Quinoprotein amine dehydrogenase"/>
    <property type="match status" value="1"/>
</dbReference>
<organism evidence="1 2">
    <name type="scientific">Arctia plantaginis</name>
    <name type="common">Wood tiger moth</name>
    <name type="synonym">Phalaena plantaginis</name>
    <dbReference type="NCBI Taxonomy" id="874455"/>
    <lineage>
        <taxon>Eukaryota</taxon>
        <taxon>Metazoa</taxon>
        <taxon>Ecdysozoa</taxon>
        <taxon>Arthropoda</taxon>
        <taxon>Hexapoda</taxon>
        <taxon>Insecta</taxon>
        <taxon>Pterygota</taxon>
        <taxon>Neoptera</taxon>
        <taxon>Endopterygota</taxon>
        <taxon>Lepidoptera</taxon>
        <taxon>Glossata</taxon>
        <taxon>Ditrysia</taxon>
        <taxon>Noctuoidea</taxon>
        <taxon>Erebidae</taxon>
        <taxon>Arctiinae</taxon>
        <taxon>Arctia</taxon>
    </lineage>
</organism>
<sequence length="281" mass="31930">MDGPFQILVVATMLTFTKANSRMLKSSCILIRDTYYEKELLNNNVYLPYQLSIDYSINTLFFTYTGKSTTSEDLLSLSYKVAFLDLETKYLGHVNDVNGGFATAVDNINGSVYIGGANGIYLLSKEWVTARNLDVIDLNIFQMFYRDGLYFTIFPEEEVFLYQDKKVWEIPEFYVKDKVKMFAVKKDGVFVFSNSSGLYSYNETTRAVLKCGNYTVTGFTSDASNNLYFSTLNSIYYFGDSIEELANLGDLFGLAIAKNGDFIYALKDSIYRLKPNKDKCG</sequence>
<accession>A0A8S0ZR43</accession>
<dbReference type="EMBL" id="CADEBC010000488">
    <property type="protein sequence ID" value="CAB3236897.1"/>
    <property type="molecule type" value="Genomic_DNA"/>
</dbReference>
<dbReference type="Proteomes" id="UP000494106">
    <property type="component" value="Unassembled WGS sequence"/>
</dbReference>
<dbReference type="InterPro" id="IPR015943">
    <property type="entry name" value="WD40/YVTN_repeat-like_dom_sf"/>
</dbReference>
<evidence type="ECO:0000313" key="1">
    <source>
        <dbReference type="EMBL" id="CAB3236897.1"/>
    </source>
</evidence>
<dbReference type="AlphaFoldDB" id="A0A8S0ZR43"/>
<dbReference type="OrthoDB" id="7452594at2759"/>
<protein>
    <recommendedName>
        <fullName evidence="3">Ommochrome-binding protein-like</fullName>
    </recommendedName>
</protein>
<evidence type="ECO:0000313" key="2">
    <source>
        <dbReference type="Proteomes" id="UP000494106"/>
    </source>
</evidence>
<evidence type="ECO:0008006" key="3">
    <source>
        <dbReference type="Google" id="ProtNLM"/>
    </source>
</evidence>
<comment type="caution">
    <text evidence="1">The sequence shown here is derived from an EMBL/GenBank/DDBJ whole genome shotgun (WGS) entry which is preliminary data.</text>
</comment>
<proteinExistence type="predicted"/>
<keyword evidence="2" id="KW-1185">Reference proteome</keyword>
<gene>
    <name evidence="1" type="ORF">APLA_LOCUS6757</name>
</gene>